<reference evidence="1 2" key="1">
    <citation type="submission" date="2022-02" db="EMBL/GenBank/DDBJ databases">
        <title>Comparative genomics of the first Antarctic Pseudomonas spp. capable of biotransforming 2,4,6-Trinitrotoluene.</title>
        <authorList>
            <person name="Cabrera M.A."/>
            <person name="Marquez S.L."/>
            <person name="Perez-Donoso J.M."/>
        </authorList>
    </citation>
    <scope>NUCLEOTIDE SEQUENCE [LARGE SCALE GENOMIC DNA]</scope>
    <source>
        <strain evidence="1 2">TNT19</strain>
    </source>
</reference>
<organism evidence="1 2">
    <name type="scientific">Pseudomonas violetae</name>
    <dbReference type="NCBI Taxonomy" id="2915813"/>
    <lineage>
        <taxon>Bacteria</taxon>
        <taxon>Pseudomonadati</taxon>
        <taxon>Pseudomonadota</taxon>
        <taxon>Gammaproteobacteria</taxon>
        <taxon>Pseudomonadales</taxon>
        <taxon>Pseudomonadaceae</taxon>
        <taxon>Pseudomonas</taxon>
    </lineage>
</organism>
<evidence type="ECO:0000313" key="2">
    <source>
        <dbReference type="Proteomes" id="UP001299876"/>
    </source>
</evidence>
<sequence length="101" mass="11172">MSFYNQRGIFLQLLRPSVVSPKEVRVSMQFATKEEGYHPVNGDKIDYLVKSLHREAVSSDGGTTFTMGPAHRDLDGNGDFDAQDKAILLALAKAYSKIVNP</sequence>
<accession>A0ABT0EVV6</accession>
<protein>
    <submittedName>
        <fullName evidence="1">Uncharacterized protein</fullName>
    </submittedName>
</protein>
<gene>
    <name evidence="1" type="ORF">L9059_06745</name>
</gene>
<dbReference type="RefSeq" id="WP_247289527.1">
    <property type="nucleotide sequence ID" value="NZ_JAKNRW010000004.1"/>
</dbReference>
<proteinExistence type="predicted"/>
<name>A0ABT0EVV6_9PSED</name>
<dbReference type="Proteomes" id="UP001299876">
    <property type="component" value="Unassembled WGS sequence"/>
</dbReference>
<comment type="caution">
    <text evidence="1">The sequence shown here is derived from an EMBL/GenBank/DDBJ whole genome shotgun (WGS) entry which is preliminary data.</text>
</comment>
<dbReference type="EMBL" id="JAKNRW010000004">
    <property type="protein sequence ID" value="MCK1789889.1"/>
    <property type="molecule type" value="Genomic_DNA"/>
</dbReference>
<evidence type="ECO:0000313" key="1">
    <source>
        <dbReference type="EMBL" id="MCK1789889.1"/>
    </source>
</evidence>
<keyword evidence="2" id="KW-1185">Reference proteome</keyword>